<gene>
    <name evidence="2" type="ORF">BKA15_006519</name>
</gene>
<proteinExistence type="predicted"/>
<sequence length="180" mass="19235">MPNAVAATAVLLGMCPLAWLVVALPAFHPLLVTIDDCTVRVFLGRRRLLRMAGPDRARPERRRKPLLRIVGWSVSAALPLGLAALYSVTGHLHLIGPTVGWIAIMLIVIAAALALVPRSVFHLVILRPGVEPLHPRVAAVLLVDYLVRGGDPGRLGTGITLGELRVPATFVDGTATTEFS</sequence>
<keyword evidence="3" id="KW-1185">Reference proteome</keyword>
<accession>A0A7Y9IEA8</accession>
<dbReference type="AlphaFoldDB" id="A0A7Y9IEA8"/>
<feature type="transmembrane region" description="Helical" evidence="1">
    <location>
        <begin position="94"/>
        <end position="116"/>
    </location>
</feature>
<dbReference type="EMBL" id="JACCBU010000001">
    <property type="protein sequence ID" value="NYE75190.1"/>
    <property type="molecule type" value="Genomic_DNA"/>
</dbReference>
<feature type="transmembrane region" description="Helical" evidence="1">
    <location>
        <begin position="69"/>
        <end position="88"/>
    </location>
</feature>
<organism evidence="2 3">
    <name type="scientific">Microlunatus parietis</name>
    <dbReference type="NCBI Taxonomy" id="682979"/>
    <lineage>
        <taxon>Bacteria</taxon>
        <taxon>Bacillati</taxon>
        <taxon>Actinomycetota</taxon>
        <taxon>Actinomycetes</taxon>
        <taxon>Propionibacteriales</taxon>
        <taxon>Propionibacteriaceae</taxon>
        <taxon>Microlunatus</taxon>
    </lineage>
</organism>
<dbReference type="RefSeq" id="WP_179757735.1">
    <property type="nucleotide sequence ID" value="NZ_JACCBU010000001.1"/>
</dbReference>
<reference evidence="2 3" key="1">
    <citation type="submission" date="2020-07" db="EMBL/GenBank/DDBJ databases">
        <title>Sequencing the genomes of 1000 actinobacteria strains.</title>
        <authorList>
            <person name="Klenk H.-P."/>
        </authorList>
    </citation>
    <scope>NUCLEOTIDE SEQUENCE [LARGE SCALE GENOMIC DNA]</scope>
    <source>
        <strain evidence="2 3">DSM 22083</strain>
    </source>
</reference>
<protein>
    <submittedName>
        <fullName evidence="2">Uncharacterized protein</fullName>
    </submittedName>
</protein>
<evidence type="ECO:0000313" key="3">
    <source>
        <dbReference type="Proteomes" id="UP000569914"/>
    </source>
</evidence>
<dbReference type="Proteomes" id="UP000569914">
    <property type="component" value="Unassembled WGS sequence"/>
</dbReference>
<evidence type="ECO:0000256" key="1">
    <source>
        <dbReference type="SAM" id="Phobius"/>
    </source>
</evidence>
<evidence type="ECO:0000313" key="2">
    <source>
        <dbReference type="EMBL" id="NYE75190.1"/>
    </source>
</evidence>
<comment type="caution">
    <text evidence="2">The sequence shown here is derived from an EMBL/GenBank/DDBJ whole genome shotgun (WGS) entry which is preliminary data.</text>
</comment>
<keyword evidence="1" id="KW-0812">Transmembrane</keyword>
<keyword evidence="1" id="KW-0472">Membrane</keyword>
<name>A0A7Y9IEA8_9ACTN</name>
<keyword evidence="1" id="KW-1133">Transmembrane helix</keyword>